<dbReference type="InterPro" id="IPR036384">
    <property type="entry name" value="Tus_sf"/>
</dbReference>
<reference evidence="1 2" key="1">
    <citation type="submission" date="2022-05" db="EMBL/GenBank/DDBJ databases">
        <authorList>
            <person name="Park J.-S."/>
        </authorList>
    </citation>
    <scope>NUCLEOTIDE SEQUENCE [LARGE SCALE GENOMIC DNA]</scope>
    <source>
        <strain evidence="1 2">2012CJ34-2</strain>
    </source>
</reference>
<organism evidence="1 2">
    <name type="scientific">Parendozoicomonas callyspongiae</name>
    <dbReference type="NCBI Taxonomy" id="2942213"/>
    <lineage>
        <taxon>Bacteria</taxon>
        <taxon>Pseudomonadati</taxon>
        <taxon>Pseudomonadota</taxon>
        <taxon>Gammaproteobacteria</taxon>
        <taxon>Oceanospirillales</taxon>
        <taxon>Endozoicomonadaceae</taxon>
        <taxon>Parendozoicomonas</taxon>
    </lineage>
</organism>
<evidence type="ECO:0000313" key="1">
    <source>
        <dbReference type="EMBL" id="MCL6272111.1"/>
    </source>
</evidence>
<dbReference type="SUPFAM" id="SSF56596">
    <property type="entry name" value="Replication terminator protein (Tus)"/>
    <property type="match status" value="1"/>
</dbReference>
<gene>
    <name evidence="1" type="ORF">M3P05_19500</name>
</gene>
<evidence type="ECO:0008006" key="3">
    <source>
        <dbReference type="Google" id="ProtNLM"/>
    </source>
</evidence>
<dbReference type="EMBL" id="JAMFLX010000046">
    <property type="protein sequence ID" value="MCL6272111.1"/>
    <property type="molecule type" value="Genomic_DNA"/>
</dbReference>
<dbReference type="RefSeq" id="WP_249701794.1">
    <property type="nucleotide sequence ID" value="NZ_JAMFLX010000046.1"/>
</dbReference>
<comment type="caution">
    <text evidence="1">The sequence shown here is derived from an EMBL/GenBank/DDBJ whole genome shotgun (WGS) entry which is preliminary data.</text>
</comment>
<keyword evidence="2" id="KW-1185">Reference proteome</keyword>
<dbReference type="Proteomes" id="UP001203338">
    <property type="component" value="Unassembled WGS sequence"/>
</dbReference>
<name>A0ABT0PMA2_9GAMM</name>
<evidence type="ECO:0000313" key="2">
    <source>
        <dbReference type="Proteomes" id="UP001203338"/>
    </source>
</evidence>
<proteinExistence type="predicted"/>
<protein>
    <recommendedName>
        <fullName evidence="3">DNA replication terminus site-binding protein</fullName>
    </recommendedName>
</protein>
<accession>A0ABT0PMA2</accession>
<sequence length="298" mass="34211">MKNKTAARIQVRDSLIALIESRDDFREALLEDYQLPAWVYQENGESEDSRTLASRISLKLTYNPDQPGQETIKLTGLVGISSETYDIGQTLNQSKTDFKAAMVNYRSCFGHGFDMTELSSKELREGLLGKLNIQHIHFVQCYRQLKFFQTPPRRVGFSWATGTHGTVRLTRDKAIDHIRRNFTPSLGLTEDIRLVETMTESCEVVIKRPLAPHLRANLTWPDPISAERKISKEARKQWPGQINTPLPVFLQLEKGENLPEFNRIKPWNPEMKQERLQRSDTCLKPLSKRPGSMLYVPA</sequence>